<evidence type="ECO:0000313" key="2">
    <source>
        <dbReference type="Proteomes" id="UP000263040"/>
    </source>
</evidence>
<sequence length="541" mass="63155">MVLKFRFTYKSNDKTLAKFLDYASKQFECSYKILQENDFVDLYINSSEEVLNQFSQALSLYIPMSIYYYDVQIEVVNELPLANTISLTQDKLISFCPSCLAKVENKEDEDYYNGFKSCDICNNWEEAVFIFENEELKSNVELFEKLAFLINDNKKIKIKTLSGTFVFSKFENIENSFRLLVTNLKNISSLVVENKTEIVALASIEKPSIDFKINEVYKQKYGLKKEKINIRFANDLTLLLLSNQLQKYEIDFLNIEENVPFDYFLDVKSKNDIFLDIPKIKCFENKKLILESTSYPKKLDSIMTKFKELDKGQFMTVLWENNLFKESILNFYLSSKNDDGISYYSEKIDGLVNLIEPLHMPFSSKEVFDEIQKDNKGKQLILNYKGKFAQDYKKALNSQIFSFETKSFCSYWEIVKVILNFENSVLENANNCFLEKGPRIDYKLFDSKKIFHRKFDYIGMIKTAISFKLAGVDEQTISLGLVESLANFIGNEIDNINSSYEVTGVSLCGDLFANERFNLLVEKNILKNFKIYYNKEFVIQK</sequence>
<name>A0AAD0WQB0_9BACT</name>
<reference evidence="1 2" key="1">
    <citation type="submission" date="2018-08" db="EMBL/GenBank/DDBJ databases">
        <title>Complete genome of the Arcobacter suis type strain LMG 26152.</title>
        <authorList>
            <person name="Miller W.G."/>
            <person name="Yee E."/>
            <person name="Bono J.L."/>
        </authorList>
    </citation>
    <scope>NUCLEOTIDE SEQUENCE [LARGE SCALE GENOMIC DNA]</scope>
    <source>
        <strain evidence="1 2">CECT 7833</strain>
    </source>
</reference>
<evidence type="ECO:0000313" key="1">
    <source>
        <dbReference type="EMBL" id="AXX89564.1"/>
    </source>
</evidence>
<dbReference type="Gene3D" id="3.30.420.40">
    <property type="match status" value="1"/>
</dbReference>
<keyword evidence="2" id="KW-1185">Reference proteome</keyword>
<organism evidence="1 2">
    <name type="scientific">Arcobacter suis CECT 7833</name>
    <dbReference type="NCBI Taxonomy" id="663365"/>
    <lineage>
        <taxon>Bacteria</taxon>
        <taxon>Pseudomonadati</taxon>
        <taxon>Campylobacterota</taxon>
        <taxon>Epsilonproteobacteria</taxon>
        <taxon>Campylobacterales</taxon>
        <taxon>Arcobacteraceae</taxon>
        <taxon>Arcobacter</taxon>
    </lineage>
</organism>
<dbReference type="EMBL" id="CP032100">
    <property type="protein sequence ID" value="AXX89564.1"/>
    <property type="molecule type" value="Genomic_DNA"/>
</dbReference>
<dbReference type="KEGG" id="asui:ASUIS_1076"/>
<protein>
    <recommendedName>
        <fullName evidence="3">Hydrogenase</fullName>
    </recommendedName>
</protein>
<accession>A0AAD0WQB0</accession>
<dbReference type="Proteomes" id="UP000263040">
    <property type="component" value="Chromosome"/>
</dbReference>
<proteinExistence type="predicted"/>
<dbReference type="AlphaFoldDB" id="A0AAD0WQB0"/>
<gene>
    <name evidence="1" type="ORF">ASUIS_1076</name>
</gene>
<evidence type="ECO:0008006" key="3">
    <source>
        <dbReference type="Google" id="ProtNLM"/>
    </source>
</evidence>
<dbReference type="RefSeq" id="WP_118886106.1">
    <property type="nucleotide sequence ID" value="NZ_CP032100.1"/>
</dbReference>